<dbReference type="InterPro" id="IPR014710">
    <property type="entry name" value="RmlC-like_jellyroll"/>
</dbReference>
<dbReference type="AlphaFoldDB" id="A0A0K1IYS7"/>
<dbReference type="Gene3D" id="2.60.120.10">
    <property type="entry name" value="Jelly Rolls"/>
    <property type="match status" value="1"/>
</dbReference>
<dbReference type="KEGG" id="hgi:ABY42_17475"/>
<proteinExistence type="predicted"/>
<dbReference type="RefSeq" id="WP_050460298.1">
    <property type="nucleotide sequence ID" value="NZ_CP011949.1"/>
</dbReference>
<organism evidence="2 3">
    <name type="scientific">Haloferax gibbonsii</name>
    <dbReference type="NCBI Taxonomy" id="35746"/>
    <lineage>
        <taxon>Archaea</taxon>
        <taxon>Methanobacteriati</taxon>
        <taxon>Methanobacteriota</taxon>
        <taxon>Stenosarchaea group</taxon>
        <taxon>Halobacteria</taxon>
        <taxon>Halobacteriales</taxon>
        <taxon>Haloferacaceae</taxon>
        <taxon>Haloferax</taxon>
    </lineage>
</organism>
<dbReference type="PATRIC" id="fig|35746.4.peg.3820"/>
<dbReference type="Pfam" id="PF07883">
    <property type="entry name" value="Cupin_2"/>
    <property type="match status" value="1"/>
</dbReference>
<sequence>MYERVNLADLEPHDVENADARVKAVGYELRPRKMRPSVWSFDAGGSGPMHYQREQEELYHVLSGAFELAFAADDGEETDALDLEPGDFVVVSPDEVRQLRCVEDGEVFVVGAPNAKDDGVVVE</sequence>
<dbReference type="InterPro" id="IPR011051">
    <property type="entry name" value="RmlC_Cupin_sf"/>
</dbReference>
<dbReference type="Proteomes" id="UP000066124">
    <property type="component" value="Plasmid pHG2"/>
</dbReference>
<evidence type="ECO:0000313" key="2">
    <source>
        <dbReference type="EMBL" id="AKU09599.1"/>
    </source>
</evidence>
<dbReference type="InterPro" id="IPR013096">
    <property type="entry name" value="Cupin_2"/>
</dbReference>
<evidence type="ECO:0000313" key="3">
    <source>
        <dbReference type="Proteomes" id="UP000066124"/>
    </source>
</evidence>
<protein>
    <submittedName>
        <fullName evidence="2">Cyclic nucleotide-binding protein</fullName>
    </submittedName>
</protein>
<reference evidence="3" key="1">
    <citation type="journal article" date="2015" name="J. Biotechnol.">
        <title>Complete genome sequence of Haloferax gibbonsii strain ARA6, a potential producer of polyhydroxyalkanoates and halocins isolated from Araruama, Rio de Janeiro, Brasil.</title>
        <authorList>
            <person name="Pinto L.H."/>
            <person name="D'Alincourt Carvalho-Assef A.P."/>
            <person name="Vieira R.P."/>
            <person name="Clementino M.M."/>
            <person name="Albano R.M."/>
        </authorList>
    </citation>
    <scope>NUCLEOTIDE SEQUENCE [LARGE SCALE GENOMIC DNA]</scope>
    <source>
        <strain evidence="3">ARA6</strain>
        <plasmid evidence="3">Plasmid pHG2</plasmid>
    </source>
</reference>
<name>A0A0K1IYS7_HALGI</name>
<keyword evidence="2" id="KW-0614">Plasmid</keyword>
<dbReference type="SUPFAM" id="SSF51182">
    <property type="entry name" value="RmlC-like cupins"/>
    <property type="match status" value="1"/>
</dbReference>
<dbReference type="GeneID" id="25247779"/>
<geneLocation type="plasmid" evidence="2 3">
    <name>pHG2</name>
</geneLocation>
<evidence type="ECO:0000259" key="1">
    <source>
        <dbReference type="Pfam" id="PF07883"/>
    </source>
</evidence>
<feature type="domain" description="Cupin type-2" evidence="1">
    <location>
        <begin position="38"/>
        <end position="107"/>
    </location>
</feature>
<dbReference type="EMBL" id="CP011949">
    <property type="protein sequence ID" value="AKU09599.1"/>
    <property type="molecule type" value="Genomic_DNA"/>
</dbReference>
<gene>
    <name evidence="2" type="ORF">ABY42_17475</name>
</gene>
<accession>A0A0K1IYS7</accession>